<reference evidence="3" key="1">
    <citation type="submission" date="2023-06" db="EMBL/GenBank/DDBJ databases">
        <title>Genome-scale phylogeny and comparative genomics of the fungal order Sordariales.</title>
        <authorList>
            <consortium name="Lawrence Berkeley National Laboratory"/>
            <person name="Hensen N."/>
            <person name="Bonometti L."/>
            <person name="Westerberg I."/>
            <person name="Brannstrom I.O."/>
            <person name="Guillou S."/>
            <person name="Cros-Aarteil S."/>
            <person name="Calhoun S."/>
            <person name="Haridas S."/>
            <person name="Kuo A."/>
            <person name="Mondo S."/>
            <person name="Pangilinan J."/>
            <person name="Riley R."/>
            <person name="LaButti K."/>
            <person name="Andreopoulos B."/>
            <person name="Lipzen A."/>
            <person name="Chen C."/>
            <person name="Yanf M."/>
            <person name="Daum C."/>
            <person name="Ng V."/>
            <person name="Clum A."/>
            <person name="Steindorff A."/>
            <person name="Ohm R."/>
            <person name="Martin F."/>
            <person name="Silar P."/>
            <person name="Natvig D."/>
            <person name="Lalanne C."/>
            <person name="Gautier V."/>
            <person name="Ament-velasquez S.L."/>
            <person name="Kruys A."/>
            <person name="Hutchinson M.I."/>
            <person name="Powell A.J."/>
            <person name="Barry K."/>
            <person name="Miller A.N."/>
            <person name="Grigoriev I.V."/>
            <person name="Debuchy R."/>
            <person name="Gladieux P."/>
            <person name="Thoren M.H."/>
            <person name="Johannesson H."/>
        </authorList>
    </citation>
    <scope>NUCLEOTIDE SEQUENCE</scope>
    <source>
        <strain evidence="3">SMH3187-1</strain>
    </source>
</reference>
<dbReference type="PANTHER" id="PTHR46082">
    <property type="entry name" value="ATP/GTP-BINDING PROTEIN-RELATED"/>
    <property type="match status" value="1"/>
</dbReference>
<feature type="region of interest" description="Disordered" evidence="1">
    <location>
        <begin position="225"/>
        <end position="273"/>
    </location>
</feature>
<dbReference type="InterPro" id="IPR025676">
    <property type="entry name" value="Clr5_dom"/>
</dbReference>
<dbReference type="Proteomes" id="UP001172155">
    <property type="component" value="Unassembled WGS sequence"/>
</dbReference>
<sequence length="687" mass="76630">MTSPLQQRIVVLRGGEGRPYTTEVCNSAPCRDFYLAICQFEKVTNSEDHPTASEMDDRAFLVPMDIDYSPGVPILPIIEPSSTQPSPACSSLCPSSAPPNRAATRKRIATRAPGSARKAKAPTIAEHVWESVKDEVYRLYVQENTPMLETAKTMLEVHGFNATIRQYETRIKRWGFEKKVKTLEMAFIAQKQQQRSVEEPDKRRFKMVVRGCEVADDKVARFGKRNPEMIEGDLGSTPPDVTYITASESSQSESSSSDSSSPPAIGSPGSVPPAASPTLSILTVVLSTAPSFQGQSPPLERRMLAPAHDSHLSPNHEYRLRQKLSDNGRLLGPTASVTLSCLEELGDFLHSKGRYNSAEDTFRRLVRMREREQGSEGEHMARALQKLGDTLFCQGRAAVAEKLVVKACAISRRLTGEASELTLGCLGSLASIKHALGRHEDARAIHLEAVETSRSVLGEQHIETLQHLVGLADVCRSLGRFDEAESIYHQLLNLDQGAGFPLVQARSGLGNIHSLRGRFADAIQCHEKALEKIEQRGPYHPSTLGRQDDLAAVYCLSGRLGDAERLCEEVFEKKRQLLGEEHPETILNRLLMANIRRRQRRLHEAEVICKQSFEHLERIFGAEHPRTVASMLLLVDIWQGQGQRTRALECFEKCVELRKILLPEHPNTLMMVERLDEWKSRATGDER</sequence>
<evidence type="ECO:0000313" key="3">
    <source>
        <dbReference type="EMBL" id="KAK0750100.1"/>
    </source>
</evidence>
<dbReference type="Pfam" id="PF13424">
    <property type="entry name" value="TPR_12"/>
    <property type="match status" value="3"/>
</dbReference>
<gene>
    <name evidence="3" type="ORF">B0T18DRAFT_389581</name>
</gene>
<evidence type="ECO:0000256" key="1">
    <source>
        <dbReference type="SAM" id="MobiDB-lite"/>
    </source>
</evidence>
<dbReference type="Pfam" id="PF14420">
    <property type="entry name" value="Clr5"/>
    <property type="match status" value="1"/>
</dbReference>
<dbReference type="SUPFAM" id="SSF48452">
    <property type="entry name" value="TPR-like"/>
    <property type="match status" value="3"/>
</dbReference>
<feature type="compositionally biased region" description="Low complexity" evidence="1">
    <location>
        <begin position="246"/>
        <end position="269"/>
    </location>
</feature>
<organism evidence="3 4">
    <name type="scientific">Schizothecium vesticola</name>
    <dbReference type="NCBI Taxonomy" id="314040"/>
    <lineage>
        <taxon>Eukaryota</taxon>
        <taxon>Fungi</taxon>
        <taxon>Dikarya</taxon>
        <taxon>Ascomycota</taxon>
        <taxon>Pezizomycotina</taxon>
        <taxon>Sordariomycetes</taxon>
        <taxon>Sordariomycetidae</taxon>
        <taxon>Sordariales</taxon>
        <taxon>Schizotheciaceae</taxon>
        <taxon>Schizothecium</taxon>
    </lineage>
</organism>
<proteinExistence type="predicted"/>
<name>A0AA40F2N5_9PEZI</name>
<dbReference type="InterPro" id="IPR053137">
    <property type="entry name" value="NLR-like"/>
</dbReference>
<dbReference type="AlphaFoldDB" id="A0AA40F2N5"/>
<dbReference type="InterPro" id="IPR011990">
    <property type="entry name" value="TPR-like_helical_dom_sf"/>
</dbReference>
<evidence type="ECO:0000259" key="2">
    <source>
        <dbReference type="Pfam" id="PF14420"/>
    </source>
</evidence>
<comment type="caution">
    <text evidence="3">The sequence shown here is derived from an EMBL/GenBank/DDBJ whole genome shotgun (WGS) entry which is preliminary data.</text>
</comment>
<dbReference type="Pfam" id="PF13374">
    <property type="entry name" value="TPR_10"/>
    <property type="match status" value="2"/>
</dbReference>
<keyword evidence="4" id="KW-1185">Reference proteome</keyword>
<dbReference type="Gene3D" id="1.25.40.10">
    <property type="entry name" value="Tetratricopeptide repeat domain"/>
    <property type="match status" value="2"/>
</dbReference>
<dbReference type="SMART" id="SM00028">
    <property type="entry name" value="TPR"/>
    <property type="match status" value="6"/>
</dbReference>
<evidence type="ECO:0000313" key="4">
    <source>
        <dbReference type="Proteomes" id="UP001172155"/>
    </source>
</evidence>
<dbReference type="PANTHER" id="PTHR46082:SF11">
    <property type="entry name" value="AAA+ ATPASE DOMAIN-CONTAINING PROTEIN-RELATED"/>
    <property type="match status" value="1"/>
</dbReference>
<protein>
    <recommendedName>
        <fullName evidence="2">Clr5 domain-containing protein</fullName>
    </recommendedName>
</protein>
<accession>A0AA40F2N5</accession>
<feature type="domain" description="Clr5" evidence="2">
    <location>
        <begin position="127"/>
        <end position="178"/>
    </location>
</feature>
<dbReference type="InterPro" id="IPR019734">
    <property type="entry name" value="TPR_rpt"/>
</dbReference>
<dbReference type="EMBL" id="JAUKUD010000003">
    <property type="protein sequence ID" value="KAK0750100.1"/>
    <property type="molecule type" value="Genomic_DNA"/>
</dbReference>